<dbReference type="PROSITE" id="PS51198">
    <property type="entry name" value="UVRD_HELICASE_ATP_BIND"/>
    <property type="match status" value="1"/>
</dbReference>
<dbReference type="InterPro" id="IPR000212">
    <property type="entry name" value="DNA_helicase_UvrD/REP"/>
</dbReference>
<dbReference type="EMBL" id="JADOGI010000414">
    <property type="protein sequence ID" value="MBF8194423.1"/>
    <property type="molecule type" value="Genomic_DNA"/>
</dbReference>
<keyword evidence="2 5" id="KW-0378">Hydrolase</keyword>
<evidence type="ECO:0000313" key="9">
    <source>
        <dbReference type="Proteomes" id="UP000605361"/>
    </source>
</evidence>
<dbReference type="Proteomes" id="UP000605361">
    <property type="component" value="Unassembled WGS sequence"/>
</dbReference>
<reference evidence="8" key="1">
    <citation type="submission" date="2020-11" db="EMBL/GenBank/DDBJ databases">
        <title>Whole-genome analyses of Nonomuraea sp. K274.</title>
        <authorList>
            <person name="Veyisoglu A."/>
        </authorList>
    </citation>
    <scope>NUCLEOTIDE SEQUENCE</scope>
    <source>
        <strain evidence="8">K274</strain>
    </source>
</reference>
<evidence type="ECO:0000313" key="8">
    <source>
        <dbReference type="EMBL" id="MBF8194423.1"/>
    </source>
</evidence>
<keyword evidence="9" id="KW-1185">Reference proteome</keyword>
<dbReference type="GO" id="GO:0003677">
    <property type="term" value="F:DNA binding"/>
    <property type="evidence" value="ECO:0007669"/>
    <property type="project" value="InterPro"/>
</dbReference>
<evidence type="ECO:0000256" key="4">
    <source>
        <dbReference type="ARBA" id="ARBA00022840"/>
    </source>
</evidence>
<dbReference type="GO" id="GO:0016787">
    <property type="term" value="F:hydrolase activity"/>
    <property type="evidence" value="ECO:0007669"/>
    <property type="project" value="UniProtKB-UniRule"/>
</dbReference>
<evidence type="ECO:0000256" key="5">
    <source>
        <dbReference type="PROSITE-ProRule" id="PRU00560"/>
    </source>
</evidence>
<keyword evidence="3 5" id="KW-0347">Helicase</keyword>
<evidence type="ECO:0000256" key="1">
    <source>
        <dbReference type="ARBA" id="ARBA00022741"/>
    </source>
</evidence>
<dbReference type="Gene3D" id="3.40.50.300">
    <property type="entry name" value="P-loop containing nucleotide triphosphate hydrolases"/>
    <property type="match status" value="1"/>
</dbReference>
<protein>
    <submittedName>
        <fullName evidence="8">UvrD-helicase domain-containing protein</fullName>
    </submittedName>
</protein>
<dbReference type="InterPro" id="IPR014016">
    <property type="entry name" value="UvrD-like_ATP-bd"/>
</dbReference>
<feature type="domain" description="UvrD-like helicase ATP-binding" evidence="7">
    <location>
        <begin position="1"/>
        <end position="298"/>
    </location>
</feature>
<evidence type="ECO:0000256" key="2">
    <source>
        <dbReference type="ARBA" id="ARBA00022801"/>
    </source>
</evidence>
<dbReference type="AlphaFoldDB" id="A0A931F7I5"/>
<evidence type="ECO:0000256" key="6">
    <source>
        <dbReference type="SAM" id="MobiDB-lite"/>
    </source>
</evidence>
<keyword evidence="4 5" id="KW-0067">ATP-binding</keyword>
<dbReference type="Pfam" id="PF00580">
    <property type="entry name" value="UvrD-helicase"/>
    <property type="match status" value="1"/>
</dbReference>
<evidence type="ECO:0000256" key="3">
    <source>
        <dbReference type="ARBA" id="ARBA00022806"/>
    </source>
</evidence>
<dbReference type="GO" id="GO:0005524">
    <property type="term" value="F:ATP binding"/>
    <property type="evidence" value="ECO:0007669"/>
    <property type="project" value="UniProtKB-UniRule"/>
</dbReference>
<dbReference type="GO" id="GO:0000725">
    <property type="term" value="P:recombinational repair"/>
    <property type="evidence" value="ECO:0007669"/>
    <property type="project" value="TreeGrafter"/>
</dbReference>
<dbReference type="SUPFAM" id="SSF52540">
    <property type="entry name" value="P-loop containing nucleoside triphosphate hydrolases"/>
    <property type="match status" value="1"/>
</dbReference>
<dbReference type="GO" id="GO:0043138">
    <property type="term" value="F:3'-5' DNA helicase activity"/>
    <property type="evidence" value="ECO:0007669"/>
    <property type="project" value="TreeGrafter"/>
</dbReference>
<dbReference type="RefSeq" id="WP_195903243.1">
    <property type="nucleotide sequence ID" value="NZ_JADOGI010000414.1"/>
</dbReference>
<sequence>MIDEDAQWEFLLRADSVDVQAAPGSGKTSLVVLKLASLANTWTEATRGICVLSFTNTAKQEILDGLERVPGGRRLLNHPHFIGTIQDFTHTFLALPWLRSNGIVIESIDDTRYEAAMRSLLYQKEYRGLRYALEQRHDAMPLALSASYYFDPQINELRIRRLPFGAAAKSSAELIAIKKALSDRGIYRYSDVFAIAAIYLHRCPWAARALRERFPYILIDEMQDTSAIQDELLTSVFDPDRIALQRVGDLNQRIFSEDTNDPIGTFPHPDRTLELSRSRRFGTAIARTASQLTATRNQQILGSAHAPEGALAVITFDEGSILKVIPYFEKLATEKIGADILQINPPRVLAGRLTPGTSNKLPRSLTCYAPHLAPAPKAVDTGRLITVARRLAMMTTNGTMGEAAHELWDVIRSFSRSAQTSRPASTVEKPPAHLPGFRNLDRTPGSLEHAARSAVMSMLLNPADTEEIWAAQVATLQDAVTGITGIDHKRFTTPATWREWFGFAHAPAPAEAAEQRPLNEVAAIPSTTASAKGETHSATLLLECLDRRGKNHDLSTLLPYLTGTGQTLARASADTKYAACLAFVGVTRPRHLLALAVRHDSAERYLPDLQAMGWEVHCLLDGVETMPKPDEKASAKWPGQLTIL</sequence>
<feature type="region of interest" description="Disordered" evidence="6">
    <location>
        <begin position="419"/>
        <end position="439"/>
    </location>
</feature>
<keyword evidence="1 5" id="KW-0547">Nucleotide-binding</keyword>
<dbReference type="PANTHER" id="PTHR11070:SF2">
    <property type="entry name" value="ATP-DEPENDENT DNA HELICASE SRS2"/>
    <property type="match status" value="1"/>
</dbReference>
<proteinExistence type="predicted"/>
<evidence type="ECO:0000259" key="7">
    <source>
        <dbReference type="PROSITE" id="PS51198"/>
    </source>
</evidence>
<dbReference type="InterPro" id="IPR027417">
    <property type="entry name" value="P-loop_NTPase"/>
</dbReference>
<name>A0A931F7I5_9ACTN</name>
<accession>A0A931F7I5</accession>
<organism evidence="8 9">
    <name type="scientific">Nonomuraea cypriaca</name>
    <dbReference type="NCBI Taxonomy" id="1187855"/>
    <lineage>
        <taxon>Bacteria</taxon>
        <taxon>Bacillati</taxon>
        <taxon>Actinomycetota</taxon>
        <taxon>Actinomycetes</taxon>
        <taxon>Streptosporangiales</taxon>
        <taxon>Streptosporangiaceae</taxon>
        <taxon>Nonomuraea</taxon>
    </lineage>
</organism>
<feature type="binding site" evidence="5">
    <location>
        <begin position="21"/>
        <end position="28"/>
    </location>
    <ligand>
        <name>ATP</name>
        <dbReference type="ChEBI" id="CHEBI:30616"/>
    </ligand>
</feature>
<comment type="caution">
    <text evidence="8">The sequence shown here is derived from an EMBL/GenBank/DDBJ whole genome shotgun (WGS) entry which is preliminary data.</text>
</comment>
<dbReference type="PANTHER" id="PTHR11070">
    <property type="entry name" value="UVRD / RECB / PCRA DNA HELICASE FAMILY MEMBER"/>
    <property type="match status" value="1"/>
</dbReference>
<gene>
    <name evidence="8" type="ORF">ITP53_53960</name>
</gene>